<reference evidence="1" key="1">
    <citation type="submission" date="2021-03" db="EMBL/GenBank/DDBJ databases">
        <authorList>
            <consortium name="DOE Joint Genome Institute"/>
            <person name="Ahrendt S."/>
            <person name="Looney B.P."/>
            <person name="Miyauchi S."/>
            <person name="Morin E."/>
            <person name="Drula E."/>
            <person name="Courty P.E."/>
            <person name="Chicoki N."/>
            <person name="Fauchery L."/>
            <person name="Kohler A."/>
            <person name="Kuo A."/>
            <person name="Labutti K."/>
            <person name="Pangilinan J."/>
            <person name="Lipzen A."/>
            <person name="Riley R."/>
            <person name="Andreopoulos W."/>
            <person name="He G."/>
            <person name="Johnson J."/>
            <person name="Barry K.W."/>
            <person name="Grigoriev I.V."/>
            <person name="Nagy L."/>
            <person name="Hibbett D."/>
            <person name="Henrissat B."/>
            <person name="Matheny P.B."/>
            <person name="Labbe J."/>
            <person name="Martin F."/>
        </authorList>
    </citation>
    <scope>NUCLEOTIDE SEQUENCE</scope>
    <source>
        <strain evidence="1">HHB10654</strain>
    </source>
</reference>
<gene>
    <name evidence="1" type="ORF">BV25DRAFT_1788142</name>
</gene>
<protein>
    <submittedName>
        <fullName evidence="1">Uncharacterized protein</fullName>
    </submittedName>
</protein>
<accession>A0ACB8SVJ7</accession>
<organism evidence="1 2">
    <name type="scientific">Artomyces pyxidatus</name>
    <dbReference type="NCBI Taxonomy" id="48021"/>
    <lineage>
        <taxon>Eukaryota</taxon>
        <taxon>Fungi</taxon>
        <taxon>Dikarya</taxon>
        <taxon>Basidiomycota</taxon>
        <taxon>Agaricomycotina</taxon>
        <taxon>Agaricomycetes</taxon>
        <taxon>Russulales</taxon>
        <taxon>Auriscalpiaceae</taxon>
        <taxon>Artomyces</taxon>
    </lineage>
</organism>
<dbReference type="EMBL" id="MU277223">
    <property type="protein sequence ID" value="KAI0059888.1"/>
    <property type="molecule type" value="Genomic_DNA"/>
</dbReference>
<feature type="non-terminal residue" evidence="1">
    <location>
        <position position="91"/>
    </location>
</feature>
<comment type="caution">
    <text evidence="1">The sequence shown here is derived from an EMBL/GenBank/DDBJ whole genome shotgun (WGS) entry which is preliminary data.</text>
</comment>
<name>A0ACB8SVJ7_9AGAM</name>
<feature type="non-terminal residue" evidence="1">
    <location>
        <position position="1"/>
    </location>
</feature>
<sequence length="91" mass="10605">RNASASIAILFPELLARIFEFLVLAQPPSRQKWTRRAILGWIPLTTHTSHHWRQVALAHPVLWRRISFDIGSIWAREMVERAKAVPLTLTW</sequence>
<proteinExistence type="predicted"/>
<evidence type="ECO:0000313" key="2">
    <source>
        <dbReference type="Proteomes" id="UP000814140"/>
    </source>
</evidence>
<reference evidence="1" key="2">
    <citation type="journal article" date="2022" name="New Phytol.">
        <title>Evolutionary transition to the ectomycorrhizal habit in the genomes of a hyperdiverse lineage of mushroom-forming fungi.</title>
        <authorList>
            <person name="Looney B."/>
            <person name="Miyauchi S."/>
            <person name="Morin E."/>
            <person name="Drula E."/>
            <person name="Courty P.E."/>
            <person name="Kohler A."/>
            <person name="Kuo A."/>
            <person name="LaButti K."/>
            <person name="Pangilinan J."/>
            <person name="Lipzen A."/>
            <person name="Riley R."/>
            <person name="Andreopoulos W."/>
            <person name="He G."/>
            <person name="Johnson J."/>
            <person name="Nolan M."/>
            <person name="Tritt A."/>
            <person name="Barry K.W."/>
            <person name="Grigoriev I.V."/>
            <person name="Nagy L.G."/>
            <person name="Hibbett D."/>
            <person name="Henrissat B."/>
            <person name="Matheny P.B."/>
            <person name="Labbe J."/>
            <person name="Martin F.M."/>
        </authorList>
    </citation>
    <scope>NUCLEOTIDE SEQUENCE</scope>
    <source>
        <strain evidence="1">HHB10654</strain>
    </source>
</reference>
<dbReference type="Proteomes" id="UP000814140">
    <property type="component" value="Unassembled WGS sequence"/>
</dbReference>
<evidence type="ECO:0000313" key="1">
    <source>
        <dbReference type="EMBL" id="KAI0059888.1"/>
    </source>
</evidence>
<keyword evidence="2" id="KW-1185">Reference proteome</keyword>